<comment type="caution">
    <text evidence="1">The sequence shown here is derived from an EMBL/GenBank/DDBJ whole genome shotgun (WGS) entry which is preliminary data.</text>
</comment>
<accession>W1XM67</accession>
<dbReference type="EMBL" id="AZMM01015565">
    <property type="protein sequence ID" value="ETJ29909.1"/>
    <property type="molecule type" value="Genomic_DNA"/>
</dbReference>
<reference evidence="1" key="1">
    <citation type="submission" date="2013-12" db="EMBL/GenBank/DDBJ databases">
        <title>A Varibaculum cambriense genome reconstructed from a premature infant gut community with otherwise low bacterial novelty that shifts toward anaerobic metabolism during the third week of life.</title>
        <authorList>
            <person name="Brown C.T."/>
            <person name="Sharon I."/>
            <person name="Thomas B.C."/>
            <person name="Castelle C.J."/>
            <person name="Morowitz M.J."/>
            <person name="Banfield J.F."/>
        </authorList>
    </citation>
    <scope>NUCLEOTIDE SEQUENCE</scope>
</reference>
<feature type="non-terminal residue" evidence="1">
    <location>
        <position position="70"/>
    </location>
</feature>
<gene>
    <name evidence="1" type="ORF">Q604_UNBC15565G0001</name>
</gene>
<name>W1XM67_9ZZZZ</name>
<sequence length="70" mass="8050">LEGPGIKLLHIISCWIRVDLKEGISIPAGWKIYSTKREKAGLNAWKDAKNGHLRQKNRQTALYGRYNRAF</sequence>
<proteinExistence type="predicted"/>
<feature type="non-terminal residue" evidence="1">
    <location>
        <position position="1"/>
    </location>
</feature>
<organism evidence="1">
    <name type="scientific">human gut metagenome</name>
    <dbReference type="NCBI Taxonomy" id="408170"/>
    <lineage>
        <taxon>unclassified sequences</taxon>
        <taxon>metagenomes</taxon>
        <taxon>organismal metagenomes</taxon>
    </lineage>
</organism>
<dbReference type="AlphaFoldDB" id="W1XM67"/>
<evidence type="ECO:0000313" key="1">
    <source>
        <dbReference type="EMBL" id="ETJ29909.1"/>
    </source>
</evidence>
<protein>
    <submittedName>
        <fullName evidence="1">Uncharacterized protein</fullName>
    </submittedName>
</protein>